<name>A0A5C5YG52_9BACT</name>
<keyword evidence="1" id="KW-0732">Signal</keyword>
<evidence type="ECO:0000313" key="3">
    <source>
        <dbReference type="Proteomes" id="UP000318053"/>
    </source>
</evidence>
<evidence type="ECO:0000313" key="2">
    <source>
        <dbReference type="EMBL" id="TWT74330.1"/>
    </source>
</evidence>
<evidence type="ECO:0000256" key="1">
    <source>
        <dbReference type="SAM" id="SignalP"/>
    </source>
</evidence>
<dbReference type="RefSeq" id="WP_246112540.1">
    <property type="nucleotide sequence ID" value="NZ_SJPK01000002.1"/>
</dbReference>
<keyword evidence="3" id="KW-1185">Reference proteome</keyword>
<dbReference type="AlphaFoldDB" id="A0A5C5YG52"/>
<dbReference type="Gene3D" id="1.25.10.10">
    <property type="entry name" value="Leucine-rich Repeat Variant"/>
    <property type="match status" value="1"/>
</dbReference>
<protein>
    <recommendedName>
        <fullName evidence="4">HEAT repeat protein</fullName>
    </recommendedName>
</protein>
<accession>A0A5C5YG52</accession>
<gene>
    <name evidence="2" type="ORF">CA85_12180</name>
</gene>
<dbReference type="Proteomes" id="UP000318053">
    <property type="component" value="Unassembled WGS sequence"/>
</dbReference>
<dbReference type="InterPro" id="IPR011989">
    <property type="entry name" value="ARM-like"/>
</dbReference>
<comment type="caution">
    <text evidence="2">The sequence shown here is derived from an EMBL/GenBank/DDBJ whole genome shotgun (WGS) entry which is preliminary data.</text>
</comment>
<feature type="signal peptide" evidence="1">
    <location>
        <begin position="1"/>
        <end position="35"/>
    </location>
</feature>
<feature type="chain" id="PRO_5022788580" description="HEAT repeat protein" evidence="1">
    <location>
        <begin position="36"/>
        <end position="419"/>
    </location>
</feature>
<reference evidence="2 3" key="1">
    <citation type="submission" date="2019-02" db="EMBL/GenBank/DDBJ databases">
        <title>Deep-cultivation of Planctomycetes and their phenomic and genomic characterization uncovers novel biology.</title>
        <authorList>
            <person name="Wiegand S."/>
            <person name="Jogler M."/>
            <person name="Boedeker C."/>
            <person name="Pinto D."/>
            <person name="Vollmers J."/>
            <person name="Rivas-Marin E."/>
            <person name="Kohn T."/>
            <person name="Peeters S.H."/>
            <person name="Heuer A."/>
            <person name="Rast P."/>
            <person name="Oberbeckmann S."/>
            <person name="Bunk B."/>
            <person name="Jeske O."/>
            <person name="Meyerdierks A."/>
            <person name="Storesund J.E."/>
            <person name="Kallscheuer N."/>
            <person name="Luecker S."/>
            <person name="Lage O.M."/>
            <person name="Pohl T."/>
            <person name="Merkel B.J."/>
            <person name="Hornburger P."/>
            <person name="Mueller R.-W."/>
            <person name="Bruemmer F."/>
            <person name="Labrenz M."/>
            <person name="Spormann A.M."/>
            <person name="Op Den Camp H."/>
            <person name="Overmann J."/>
            <person name="Amann R."/>
            <person name="Jetten M.S.M."/>
            <person name="Mascher T."/>
            <person name="Medema M.H."/>
            <person name="Devos D.P."/>
            <person name="Kaster A.-K."/>
            <person name="Ovreas L."/>
            <person name="Rohde M."/>
            <person name="Galperin M.Y."/>
            <person name="Jogler C."/>
        </authorList>
    </citation>
    <scope>NUCLEOTIDE SEQUENCE [LARGE SCALE GENOMIC DNA]</scope>
    <source>
        <strain evidence="2 3">CA85</strain>
    </source>
</reference>
<dbReference type="SUPFAM" id="SSF48371">
    <property type="entry name" value="ARM repeat"/>
    <property type="match status" value="1"/>
</dbReference>
<evidence type="ECO:0008006" key="4">
    <source>
        <dbReference type="Google" id="ProtNLM"/>
    </source>
</evidence>
<proteinExistence type="predicted"/>
<dbReference type="InterPro" id="IPR016024">
    <property type="entry name" value="ARM-type_fold"/>
</dbReference>
<dbReference type="EMBL" id="SJPK01000002">
    <property type="protein sequence ID" value="TWT74330.1"/>
    <property type="molecule type" value="Genomic_DNA"/>
</dbReference>
<organism evidence="2 3">
    <name type="scientific">Allorhodopirellula solitaria</name>
    <dbReference type="NCBI Taxonomy" id="2527987"/>
    <lineage>
        <taxon>Bacteria</taxon>
        <taxon>Pseudomonadati</taxon>
        <taxon>Planctomycetota</taxon>
        <taxon>Planctomycetia</taxon>
        <taxon>Pirellulales</taxon>
        <taxon>Pirellulaceae</taxon>
        <taxon>Allorhodopirellula</taxon>
    </lineage>
</organism>
<sequence length="419" mass="45511" precursor="true">MLSAPLRRIFGVHLSFAVLVAGGAGTLLPCSTAQAGTVELSGGGQLTGEVKAAKKPDGSTAHAVVRVDDDLAIAVAGTHVRQTVVAADLQEYRQRAAAAGQDAEAQFKLAHWCKLNTLLPQHRYHLTRTIELDPDHRFARAALGYIRHDTKSGWISAEALRRDQGLIRAKRGWVLPEVLASRNQADEADKQSKLWIRKFRRLHNNAIRGDSEAMAEIQAIEDPAATQAIAAELLRSRNSKGNLRSLRMVYVKLLGRLHNSGAVSTLVEMGLNESDELLREESLRQLTQYGASSAVATYAPLLRSTSPSQVEAAARALTFFPDPELAFNYVDALVTEKQSKIQVGSGGTQAGFGDNGVSGLSQGAQTFTRTTSVRHPAVLELLKTIAPGADYGYVEAAWRRHFAALRNPPRRDLRRDSAS</sequence>